<dbReference type="InterPro" id="IPR050194">
    <property type="entry name" value="Glycosyltransferase_grp1"/>
</dbReference>
<evidence type="ECO:0000313" key="3">
    <source>
        <dbReference type="EMBL" id="UXY16302.1"/>
    </source>
</evidence>
<protein>
    <submittedName>
        <fullName evidence="3">Glycosyltransferase family 1 protein</fullName>
    </submittedName>
</protein>
<organism evidence="3 4">
    <name type="scientific">Chitiniphilus purpureus</name>
    <dbReference type="NCBI Taxonomy" id="2981137"/>
    <lineage>
        <taxon>Bacteria</taxon>
        <taxon>Pseudomonadati</taxon>
        <taxon>Pseudomonadota</taxon>
        <taxon>Betaproteobacteria</taxon>
        <taxon>Neisseriales</taxon>
        <taxon>Chitinibacteraceae</taxon>
        <taxon>Chitiniphilus</taxon>
    </lineage>
</organism>
<dbReference type="Pfam" id="PF13579">
    <property type="entry name" value="Glyco_trans_4_4"/>
    <property type="match status" value="1"/>
</dbReference>
<sequence>MTKRIALISDHASPLAVIGGVDSGGQNVYVAHVARQLAALGHQVDVFTRRDHDTLPTVVQWYEGVRVIHVPAGPAEFVRKEALLPYMPEFARWMTEFCRMQGGYDLTHANFFMSGMVALELKQALGIPFVITFHALGHVRRQHQREADQFPAERLQIEETLVAEADAIVAECPQDKLDLETLYGADPAKLYIVPCGFDKDEFWPVSRKFARHTLGFSADERLLVNIGRLVPRKGIDNAIRGLGYLKRDHGIDATLLVVGGNSDVPDPQLTPEIERLGRIAAEEGAGQRVIFTGRRSRELLKLYYAAADALITTPWYEPFGITPLEAMACGTPVIGSDVGGLKYSIEEGKSGFLVPPHKPQVLGRRLAQFYARPELIKRMGRSALRRVNSLFTWEKVARDLAAVYYLVADREVETLDHHWWQNDATQHQQAVTPSRQGALLP</sequence>
<dbReference type="Proteomes" id="UP001061302">
    <property type="component" value="Chromosome"/>
</dbReference>
<dbReference type="Gene3D" id="3.40.50.2000">
    <property type="entry name" value="Glycogen Phosphorylase B"/>
    <property type="match status" value="2"/>
</dbReference>
<dbReference type="PANTHER" id="PTHR45947:SF3">
    <property type="entry name" value="SULFOQUINOVOSYL TRANSFERASE SQD2"/>
    <property type="match status" value="1"/>
</dbReference>
<dbReference type="InterPro" id="IPR001296">
    <property type="entry name" value="Glyco_trans_1"/>
</dbReference>
<dbReference type="CDD" id="cd03800">
    <property type="entry name" value="GT4_sucrose_synthase"/>
    <property type="match status" value="1"/>
</dbReference>
<evidence type="ECO:0000313" key="4">
    <source>
        <dbReference type="Proteomes" id="UP001061302"/>
    </source>
</evidence>
<gene>
    <name evidence="3" type="ORF">N8I74_04595</name>
</gene>
<proteinExistence type="predicted"/>
<dbReference type="RefSeq" id="WP_263125758.1">
    <property type="nucleotide sequence ID" value="NZ_CP106753.1"/>
</dbReference>
<name>A0ABY6DPK6_9NEIS</name>
<dbReference type="Pfam" id="PF00534">
    <property type="entry name" value="Glycos_transf_1"/>
    <property type="match status" value="1"/>
</dbReference>
<dbReference type="InterPro" id="IPR028098">
    <property type="entry name" value="Glyco_trans_4-like_N"/>
</dbReference>
<evidence type="ECO:0000259" key="2">
    <source>
        <dbReference type="Pfam" id="PF13579"/>
    </source>
</evidence>
<dbReference type="PANTHER" id="PTHR45947">
    <property type="entry name" value="SULFOQUINOVOSYL TRANSFERASE SQD2"/>
    <property type="match status" value="1"/>
</dbReference>
<keyword evidence="4" id="KW-1185">Reference proteome</keyword>
<feature type="domain" description="Glycosyl transferase family 1" evidence="1">
    <location>
        <begin position="208"/>
        <end position="383"/>
    </location>
</feature>
<dbReference type="EMBL" id="CP106753">
    <property type="protein sequence ID" value="UXY16302.1"/>
    <property type="molecule type" value="Genomic_DNA"/>
</dbReference>
<dbReference type="SUPFAM" id="SSF53756">
    <property type="entry name" value="UDP-Glycosyltransferase/glycogen phosphorylase"/>
    <property type="match status" value="1"/>
</dbReference>
<feature type="domain" description="Glycosyltransferase subfamily 4-like N-terminal" evidence="2">
    <location>
        <begin position="24"/>
        <end position="196"/>
    </location>
</feature>
<evidence type="ECO:0000259" key="1">
    <source>
        <dbReference type="Pfam" id="PF00534"/>
    </source>
</evidence>
<accession>A0ABY6DPK6</accession>
<reference evidence="3" key="1">
    <citation type="submission" date="2022-10" db="EMBL/GenBank/DDBJ databases">
        <title>Chitiniphilus purpureus sp. nov., a novel chitin-degrading bacterium isolated from crawfish pond sediment.</title>
        <authorList>
            <person name="Li K."/>
        </authorList>
    </citation>
    <scope>NUCLEOTIDE SEQUENCE</scope>
    <source>
        <strain evidence="3">CD1</strain>
    </source>
</reference>